<dbReference type="AlphaFoldDB" id="A0AAV4JDZ6"/>
<protein>
    <submittedName>
        <fullName evidence="2">Uncharacterized protein</fullName>
    </submittedName>
</protein>
<dbReference type="Proteomes" id="UP000762676">
    <property type="component" value="Unassembled WGS sequence"/>
</dbReference>
<gene>
    <name evidence="2" type="ORF">ElyMa_006878800</name>
</gene>
<evidence type="ECO:0000313" key="2">
    <source>
        <dbReference type="EMBL" id="GFS19672.1"/>
    </source>
</evidence>
<dbReference type="EMBL" id="BMAT01013766">
    <property type="protein sequence ID" value="GFS19672.1"/>
    <property type="molecule type" value="Genomic_DNA"/>
</dbReference>
<reference evidence="2 3" key="1">
    <citation type="journal article" date="2021" name="Elife">
        <title>Chloroplast acquisition without the gene transfer in kleptoplastic sea slugs, Plakobranchus ocellatus.</title>
        <authorList>
            <person name="Maeda T."/>
            <person name="Takahashi S."/>
            <person name="Yoshida T."/>
            <person name="Shimamura S."/>
            <person name="Takaki Y."/>
            <person name="Nagai Y."/>
            <person name="Toyoda A."/>
            <person name="Suzuki Y."/>
            <person name="Arimoto A."/>
            <person name="Ishii H."/>
            <person name="Satoh N."/>
            <person name="Nishiyama T."/>
            <person name="Hasebe M."/>
            <person name="Maruyama T."/>
            <person name="Minagawa J."/>
            <person name="Obokata J."/>
            <person name="Shigenobu S."/>
        </authorList>
    </citation>
    <scope>NUCLEOTIDE SEQUENCE [LARGE SCALE GENOMIC DNA]</scope>
</reference>
<organism evidence="2 3">
    <name type="scientific">Elysia marginata</name>
    <dbReference type="NCBI Taxonomy" id="1093978"/>
    <lineage>
        <taxon>Eukaryota</taxon>
        <taxon>Metazoa</taxon>
        <taxon>Spiralia</taxon>
        <taxon>Lophotrochozoa</taxon>
        <taxon>Mollusca</taxon>
        <taxon>Gastropoda</taxon>
        <taxon>Heterobranchia</taxon>
        <taxon>Euthyneura</taxon>
        <taxon>Panpulmonata</taxon>
        <taxon>Sacoglossa</taxon>
        <taxon>Placobranchoidea</taxon>
        <taxon>Plakobranchidae</taxon>
        <taxon>Elysia</taxon>
    </lineage>
</organism>
<feature type="compositionally biased region" description="Basic and acidic residues" evidence="1">
    <location>
        <begin position="36"/>
        <end position="45"/>
    </location>
</feature>
<feature type="compositionally biased region" description="Polar residues" evidence="1">
    <location>
        <begin position="1"/>
        <end position="11"/>
    </location>
</feature>
<feature type="region of interest" description="Disordered" evidence="1">
    <location>
        <begin position="1"/>
        <end position="45"/>
    </location>
</feature>
<sequence length="98" mass="10915">MSPCLQTSLGSSRWHRTPPDVSMSPDDSGRLQTTSDDSRRLDGTEHLQTSSCLQTALGSSKWHRTPPDVSMSSDVSRRLRTFIIRATCICISQNICDF</sequence>
<keyword evidence="3" id="KW-1185">Reference proteome</keyword>
<comment type="caution">
    <text evidence="2">The sequence shown here is derived from an EMBL/GenBank/DDBJ whole genome shotgun (WGS) entry which is preliminary data.</text>
</comment>
<accession>A0AAV4JDZ6</accession>
<proteinExistence type="predicted"/>
<evidence type="ECO:0000313" key="3">
    <source>
        <dbReference type="Proteomes" id="UP000762676"/>
    </source>
</evidence>
<evidence type="ECO:0000256" key="1">
    <source>
        <dbReference type="SAM" id="MobiDB-lite"/>
    </source>
</evidence>
<name>A0AAV4JDZ6_9GAST</name>